<evidence type="ECO:0000256" key="2">
    <source>
        <dbReference type="ARBA" id="ARBA00008814"/>
    </source>
</evidence>
<dbReference type="CDD" id="cd01146">
    <property type="entry name" value="FhuD"/>
    <property type="match status" value="1"/>
</dbReference>
<accession>A0ABP4FPQ7</accession>
<evidence type="ECO:0000256" key="1">
    <source>
        <dbReference type="ARBA" id="ARBA00004196"/>
    </source>
</evidence>
<dbReference type="PROSITE" id="PS50983">
    <property type="entry name" value="FE_B12_PBP"/>
    <property type="match status" value="1"/>
</dbReference>
<feature type="domain" description="Fe/B12 periplasmic-binding" evidence="6">
    <location>
        <begin position="79"/>
        <end position="346"/>
    </location>
</feature>
<evidence type="ECO:0000313" key="8">
    <source>
        <dbReference type="Proteomes" id="UP001501371"/>
    </source>
</evidence>
<dbReference type="InterPro" id="IPR051313">
    <property type="entry name" value="Bact_iron-sidero_bind"/>
</dbReference>
<evidence type="ECO:0000256" key="3">
    <source>
        <dbReference type="ARBA" id="ARBA00022448"/>
    </source>
</evidence>
<keyword evidence="3" id="KW-0813">Transport</keyword>
<evidence type="ECO:0000313" key="7">
    <source>
        <dbReference type="EMBL" id="GAA1193561.1"/>
    </source>
</evidence>
<dbReference type="Proteomes" id="UP001501371">
    <property type="component" value="Unassembled WGS sequence"/>
</dbReference>
<comment type="subcellular location">
    <subcellularLocation>
        <location evidence="1">Cell envelope</location>
    </subcellularLocation>
</comment>
<dbReference type="PANTHER" id="PTHR30532:SF24">
    <property type="entry name" value="FERRIC ENTEROBACTIN-BINDING PERIPLASMIC PROTEIN FEPB"/>
    <property type="match status" value="1"/>
</dbReference>
<proteinExistence type="inferred from homology"/>
<reference evidence="8" key="1">
    <citation type="journal article" date="2019" name="Int. J. Syst. Evol. Microbiol.">
        <title>The Global Catalogue of Microorganisms (GCM) 10K type strain sequencing project: providing services to taxonomists for standard genome sequencing and annotation.</title>
        <authorList>
            <consortium name="The Broad Institute Genomics Platform"/>
            <consortium name="The Broad Institute Genome Sequencing Center for Infectious Disease"/>
            <person name="Wu L."/>
            <person name="Ma J."/>
        </authorList>
    </citation>
    <scope>NUCLEOTIDE SEQUENCE [LARGE SCALE GENOMIC DNA]</scope>
    <source>
        <strain evidence="8">JCM 12696</strain>
    </source>
</reference>
<comment type="caution">
    <text evidence="7">The sequence shown here is derived from an EMBL/GenBank/DDBJ whole genome shotgun (WGS) entry which is preliminary data.</text>
</comment>
<dbReference type="InterPro" id="IPR002491">
    <property type="entry name" value="ABC_transptr_periplasmic_BD"/>
</dbReference>
<dbReference type="EMBL" id="BAAAKV010000070">
    <property type="protein sequence ID" value="GAA1193561.1"/>
    <property type="molecule type" value="Genomic_DNA"/>
</dbReference>
<evidence type="ECO:0000259" key="6">
    <source>
        <dbReference type="PROSITE" id="PS50983"/>
    </source>
</evidence>
<protein>
    <submittedName>
        <fullName evidence="7">Iron-siderophore ABC transporter substrate-binding protein</fullName>
    </submittedName>
</protein>
<comment type="similarity">
    <text evidence="2">Belongs to the bacterial solute-binding protein 8 family.</text>
</comment>
<keyword evidence="8" id="KW-1185">Reference proteome</keyword>
<evidence type="ECO:0000256" key="4">
    <source>
        <dbReference type="ARBA" id="ARBA00022729"/>
    </source>
</evidence>
<feature type="signal peptide" evidence="5">
    <location>
        <begin position="1"/>
        <end position="37"/>
    </location>
</feature>
<dbReference type="Pfam" id="PF01497">
    <property type="entry name" value="Peripla_BP_2"/>
    <property type="match status" value="1"/>
</dbReference>
<dbReference type="Gene3D" id="3.40.50.1980">
    <property type="entry name" value="Nitrogenase molybdenum iron protein domain"/>
    <property type="match status" value="2"/>
</dbReference>
<sequence>MRMRRTASTPPVRRLRRAPAALWVALCALLLPLTACGSSSGGGASPKGAEDSSGASAGAFPATVATKFGEVTVEEKPTRVVALGWGDAEAALALGVQPVGASDWLAFGGDGVGPWAEGRYDKSPRMIGTLEPEFEKIAALRPDLILDTKSSGDRTRYETLSKIAPTIGVPRGGEQYKISWEKQTEMVSTALGLAGKGKALIAETEEKFARSAAAHPEFKGKTITLGSRTGSTFGAYVHGTGRVDFVERLGFTNNPKVEARADASFSVTLSRENLDLLDADLTVMTPIGVEASKITDDPLYQAVPSVKDGRDVVFDDETLSSAFATDSVLSVAYALDKVVPLFAAPLK</sequence>
<keyword evidence="4 5" id="KW-0732">Signal</keyword>
<evidence type="ECO:0000256" key="5">
    <source>
        <dbReference type="SAM" id="SignalP"/>
    </source>
</evidence>
<organism evidence="7 8">
    <name type="scientific">Streptomyces hebeiensis</name>
    <dbReference type="NCBI Taxonomy" id="229486"/>
    <lineage>
        <taxon>Bacteria</taxon>
        <taxon>Bacillati</taxon>
        <taxon>Actinomycetota</taxon>
        <taxon>Actinomycetes</taxon>
        <taxon>Kitasatosporales</taxon>
        <taxon>Streptomycetaceae</taxon>
        <taxon>Streptomyces</taxon>
    </lineage>
</organism>
<name>A0ABP4FPQ7_9ACTN</name>
<feature type="chain" id="PRO_5045784710" evidence="5">
    <location>
        <begin position="38"/>
        <end position="347"/>
    </location>
</feature>
<dbReference type="PANTHER" id="PTHR30532">
    <property type="entry name" value="IRON III DICITRATE-BINDING PERIPLASMIC PROTEIN"/>
    <property type="match status" value="1"/>
</dbReference>
<gene>
    <name evidence="7" type="ORF">GCM10009654_58430</name>
</gene>
<dbReference type="SUPFAM" id="SSF53807">
    <property type="entry name" value="Helical backbone' metal receptor"/>
    <property type="match status" value="1"/>
</dbReference>
<dbReference type="RefSeq" id="WP_344283059.1">
    <property type="nucleotide sequence ID" value="NZ_BAAAKV010000070.1"/>
</dbReference>